<accession>A0AAX1N9B5</accession>
<protein>
    <submittedName>
        <fullName evidence="2">YARHG domain-containing protein</fullName>
    </submittedName>
</protein>
<dbReference type="Gene3D" id="1.20.58.1690">
    <property type="match status" value="1"/>
</dbReference>
<dbReference type="RefSeq" id="WP_169663643.1">
    <property type="nucleotide sequence ID" value="NZ_CP076133.1"/>
</dbReference>
<evidence type="ECO:0000313" key="3">
    <source>
        <dbReference type="Proteomes" id="UP000678679"/>
    </source>
</evidence>
<dbReference type="SMART" id="SM01324">
    <property type="entry name" value="YARHG"/>
    <property type="match status" value="1"/>
</dbReference>
<evidence type="ECO:0000259" key="1">
    <source>
        <dbReference type="SMART" id="SM01324"/>
    </source>
</evidence>
<keyword evidence="3" id="KW-1185">Reference proteome</keyword>
<dbReference type="InterPro" id="IPR038434">
    <property type="entry name" value="YARHG_sf"/>
</dbReference>
<dbReference type="Proteomes" id="UP000678679">
    <property type="component" value="Chromosome 2"/>
</dbReference>
<proteinExistence type="predicted"/>
<feature type="domain" description="YARHG" evidence="1">
    <location>
        <begin position="227"/>
        <end position="306"/>
    </location>
</feature>
<gene>
    <name evidence="2" type="ORF">KMW28_25005</name>
</gene>
<organism evidence="2 3">
    <name type="scientific">Flammeovirga yaeyamensis</name>
    <dbReference type="NCBI Taxonomy" id="367791"/>
    <lineage>
        <taxon>Bacteria</taxon>
        <taxon>Pseudomonadati</taxon>
        <taxon>Bacteroidota</taxon>
        <taxon>Cytophagia</taxon>
        <taxon>Cytophagales</taxon>
        <taxon>Flammeovirgaceae</taxon>
        <taxon>Flammeovirga</taxon>
    </lineage>
</organism>
<sequence length="318" mass="37449">MKKLLVLPLIIFLFNCESHIKNSDKKVVIEEGTQVEEIPNQDVKETTVTEIHYSTDSLIGFWVGYFLKDDDFDRSVRMGEYDSWNKENKINISIDKIDGDKVIGHSVVAGNDRPFKGTMKKESNGVYAFDVKEPGDHKYDGAFQFKIHLENNQMIGKWRAYKEINIRKRTYNLDKKVFKYNPNHQLNWMTYKDWNKTKNVEKSAEYEDGIIETWMEEAMVQSTHASQEINASTTLLKKEDVENLSKTDLMIIRNTIYARHGYSYKNQPLRVFFDRQPWYIPVHTDIRAHLTDIEKQNIKLLLKYEKNASEYYDTFGRG</sequence>
<evidence type="ECO:0000313" key="2">
    <source>
        <dbReference type="EMBL" id="QWG04153.1"/>
    </source>
</evidence>
<dbReference type="InterPro" id="IPR025582">
    <property type="entry name" value="YARHG_dom"/>
</dbReference>
<reference evidence="2 3" key="1">
    <citation type="submission" date="2021-05" db="EMBL/GenBank/DDBJ databases">
        <title>Comparative genomic studies on the polysaccharide-degrading batcterial strains of the Flammeovirga genus.</title>
        <authorList>
            <person name="Zewei F."/>
            <person name="Zheng Z."/>
            <person name="Yu L."/>
            <person name="Ruyue G."/>
            <person name="Yanhong M."/>
            <person name="Yuanyuan C."/>
            <person name="Jingyan G."/>
            <person name="Wenjun H."/>
        </authorList>
    </citation>
    <scope>NUCLEOTIDE SEQUENCE [LARGE SCALE GENOMIC DNA]</scope>
    <source>
        <strain evidence="2 3">NBRC:100898</strain>
    </source>
</reference>
<name>A0AAX1N9B5_9BACT</name>
<dbReference type="EMBL" id="CP076133">
    <property type="protein sequence ID" value="QWG04153.1"/>
    <property type="molecule type" value="Genomic_DNA"/>
</dbReference>
<dbReference type="AlphaFoldDB" id="A0AAX1N9B5"/>
<dbReference type="Pfam" id="PF13308">
    <property type="entry name" value="YARHG"/>
    <property type="match status" value="1"/>
</dbReference>
<dbReference type="KEGG" id="fya:KMW28_25005"/>